<dbReference type="GO" id="GO:0046920">
    <property type="term" value="F:alpha-(1-&gt;3)-fucosyltransferase activity"/>
    <property type="evidence" value="ECO:0007669"/>
    <property type="project" value="TreeGrafter"/>
</dbReference>
<comment type="catalytic activity">
    <reaction evidence="11">
        <text>L-threonyl-[protein] + GDP-beta-L-fucose = 3-O-(alpha-L-fucosyl)-L-threonyl-[protein] + GDP + H(+)</text>
        <dbReference type="Rhea" id="RHEA:70491"/>
        <dbReference type="Rhea" id="RHEA-COMP:11060"/>
        <dbReference type="Rhea" id="RHEA-COMP:17915"/>
        <dbReference type="ChEBI" id="CHEBI:15378"/>
        <dbReference type="ChEBI" id="CHEBI:30013"/>
        <dbReference type="ChEBI" id="CHEBI:57273"/>
        <dbReference type="ChEBI" id="CHEBI:58189"/>
        <dbReference type="ChEBI" id="CHEBI:189631"/>
        <dbReference type="EC" id="2.4.1.221"/>
    </reaction>
    <physiologicalReaction direction="left-to-right" evidence="11">
        <dbReference type="Rhea" id="RHEA:70492"/>
    </physiologicalReaction>
</comment>
<evidence type="ECO:0000256" key="3">
    <source>
        <dbReference type="ARBA" id="ARBA00008919"/>
    </source>
</evidence>
<dbReference type="PANTHER" id="PTHR11929">
    <property type="entry name" value="ALPHA- 1,3 -FUCOSYLTRANSFERASE"/>
    <property type="match status" value="1"/>
</dbReference>
<dbReference type="GO" id="GO:0032580">
    <property type="term" value="C:Golgi cisterna membrane"/>
    <property type="evidence" value="ECO:0007669"/>
    <property type="project" value="UniProtKB-SubCell"/>
</dbReference>
<dbReference type="EMBL" id="FN653086">
    <property type="protein sequence ID" value="CBY11529.1"/>
    <property type="molecule type" value="Genomic_DNA"/>
</dbReference>
<evidence type="ECO:0000256" key="9">
    <source>
        <dbReference type="ARBA" id="ARBA00023136"/>
    </source>
</evidence>
<dbReference type="Pfam" id="PF00852">
    <property type="entry name" value="Glyco_transf_10"/>
    <property type="match status" value="1"/>
</dbReference>
<keyword evidence="10" id="KW-0325">Glycoprotein</keyword>
<dbReference type="GO" id="GO:0046922">
    <property type="term" value="F:peptide-O-fucosyltransferase activity"/>
    <property type="evidence" value="ECO:0007669"/>
    <property type="project" value="UniProtKB-EC"/>
</dbReference>
<evidence type="ECO:0000256" key="1">
    <source>
        <dbReference type="ARBA" id="ARBA00004648"/>
    </source>
</evidence>
<evidence type="ECO:0000256" key="10">
    <source>
        <dbReference type="ARBA" id="ARBA00023180"/>
    </source>
</evidence>
<gene>
    <name evidence="16" type="ORF">GSOID_T00016695001</name>
</gene>
<evidence type="ECO:0000256" key="5">
    <source>
        <dbReference type="ARBA" id="ARBA00022679"/>
    </source>
</evidence>
<dbReference type="Gene3D" id="3.40.50.11660">
    <property type="entry name" value="Glycosyl transferase family 10, C-terminal domain"/>
    <property type="match status" value="1"/>
</dbReference>
<evidence type="ECO:0000259" key="14">
    <source>
        <dbReference type="Pfam" id="PF00852"/>
    </source>
</evidence>
<keyword evidence="13" id="KW-0333">Golgi apparatus</keyword>
<proteinExistence type="inferred from homology"/>
<dbReference type="Proteomes" id="UP000001307">
    <property type="component" value="Unassembled WGS sequence"/>
</dbReference>
<keyword evidence="5 13" id="KW-0808">Transferase</keyword>
<dbReference type="FunFam" id="3.40.50.11660:FF:000002">
    <property type="entry name" value="Alpha-(1,3)-fucosyltransferase"/>
    <property type="match status" value="1"/>
</dbReference>
<evidence type="ECO:0000256" key="2">
    <source>
        <dbReference type="ARBA" id="ARBA00004922"/>
    </source>
</evidence>
<keyword evidence="4 13" id="KW-0328">Glycosyltransferase</keyword>
<keyword evidence="17" id="KW-1185">Reference proteome</keyword>
<evidence type="ECO:0000256" key="6">
    <source>
        <dbReference type="ARBA" id="ARBA00022692"/>
    </source>
</evidence>
<dbReference type="InterPro" id="IPR031481">
    <property type="entry name" value="Glyco_tran_10_N"/>
</dbReference>
<dbReference type="GO" id="GO:0005789">
    <property type="term" value="C:endoplasmic reticulum membrane"/>
    <property type="evidence" value="ECO:0007669"/>
    <property type="project" value="UniProtKB-SubCell"/>
</dbReference>
<dbReference type="OrthoDB" id="427096at2759"/>
<accession>E4XNU1</accession>
<dbReference type="PANTHER" id="PTHR11929:SF145">
    <property type="entry name" value="ALPHA-(1,3)-FUCOSYLTRANSFERASE FUT-1"/>
    <property type="match status" value="1"/>
</dbReference>
<keyword evidence="9" id="KW-0472">Membrane</keyword>
<evidence type="ECO:0000256" key="7">
    <source>
        <dbReference type="ARBA" id="ARBA00022968"/>
    </source>
</evidence>
<feature type="domain" description="Fucosyltransferase N-terminal" evidence="15">
    <location>
        <begin position="58"/>
        <end position="170"/>
    </location>
</feature>
<evidence type="ECO:0000256" key="13">
    <source>
        <dbReference type="RuleBase" id="RU003832"/>
    </source>
</evidence>
<sequence>MKISSTFAILSSTQAVSLKPWRVAHNKISSSKMSNDKTHAKALLEQEKLMAEEEDLTLIMNWSGVTPAYSERKTLRKLPERCGGCWLTNDRTVEKTAHSIIFDNTRHFSNMEDVPDRENRNLDQYWVFFAREAASKNAHAGAEKMEGAWDSQFNLTSSYRHDSDVHRPYGDYNSALQDARYTYNKAKDVWQERITGDALLKVIQRLKRPVGENHTAWMVSNCESTRGAVVRKEFTDRLVKHGLKLDGYGECYDNVMVRTPWDKQHYDTDTFGTFTKYKFYLAFENSMHCNDYMSEKFWRNSLTQFMVPIVYGPHPDDVKRMAPPHSYIHVEDYDSPHALTKYLDYLDRNMTAYMEYHEWRRAPADVYLDNASKNTERMYCGVCKEVVKRKNLGYPKKIIPSVASWWWMNVHDDECTSGQELPQWLIDTPVVTLENMYDELKELSFNGNGSPKR</sequence>
<keyword evidence="8" id="KW-1133">Transmembrane helix</keyword>
<keyword evidence="7" id="KW-0735">Signal-anchor</keyword>
<organism evidence="16">
    <name type="scientific">Oikopleura dioica</name>
    <name type="common">Tunicate</name>
    <dbReference type="NCBI Taxonomy" id="34765"/>
    <lineage>
        <taxon>Eukaryota</taxon>
        <taxon>Metazoa</taxon>
        <taxon>Chordata</taxon>
        <taxon>Tunicata</taxon>
        <taxon>Appendicularia</taxon>
        <taxon>Copelata</taxon>
        <taxon>Oikopleuridae</taxon>
        <taxon>Oikopleura</taxon>
    </lineage>
</organism>
<dbReference type="EC" id="2.4.1.-" evidence="13"/>
<dbReference type="Pfam" id="PF17039">
    <property type="entry name" value="Glyco_tran_10_N"/>
    <property type="match status" value="1"/>
</dbReference>
<dbReference type="InParanoid" id="E4XNU1"/>
<dbReference type="InterPro" id="IPR001503">
    <property type="entry name" value="Glyco_trans_10"/>
</dbReference>
<keyword evidence="6 13" id="KW-0812">Transmembrane</keyword>
<evidence type="ECO:0000259" key="15">
    <source>
        <dbReference type="Pfam" id="PF17039"/>
    </source>
</evidence>
<evidence type="ECO:0000313" key="16">
    <source>
        <dbReference type="EMBL" id="CBY11529.1"/>
    </source>
</evidence>
<evidence type="ECO:0000256" key="11">
    <source>
        <dbReference type="ARBA" id="ARBA00047273"/>
    </source>
</evidence>
<evidence type="ECO:0000256" key="4">
    <source>
        <dbReference type="ARBA" id="ARBA00022676"/>
    </source>
</evidence>
<comment type="catalytic activity">
    <reaction evidence="12">
        <text>L-seryl-[protein] + GDP-beta-L-fucose = 3-O-(alpha-L-fucosyl)-L-seryl-[protein] + GDP + H(+)</text>
        <dbReference type="Rhea" id="RHEA:63644"/>
        <dbReference type="Rhea" id="RHEA-COMP:9863"/>
        <dbReference type="Rhea" id="RHEA-COMP:17914"/>
        <dbReference type="ChEBI" id="CHEBI:15378"/>
        <dbReference type="ChEBI" id="CHEBI:29999"/>
        <dbReference type="ChEBI" id="CHEBI:57273"/>
        <dbReference type="ChEBI" id="CHEBI:58189"/>
        <dbReference type="ChEBI" id="CHEBI:189632"/>
        <dbReference type="EC" id="2.4.1.221"/>
    </reaction>
    <physiologicalReaction direction="left-to-right" evidence="12">
        <dbReference type="Rhea" id="RHEA:63645"/>
    </physiologicalReaction>
</comment>
<dbReference type="InterPro" id="IPR055270">
    <property type="entry name" value="Glyco_tran_10_C"/>
</dbReference>
<comment type="pathway">
    <text evidence="2">Protein modification; protein glycosylation.</text>
</comment>
<dbReference type="AlphaFoldDB" id="E4XNU1"/>
<evidence type="ECO:0000256" key="12">
    <source>
        <dbReference type="ARBA" id="ARBA00048647"/>
    </source>
</evidence>
<dbReference type="InterPro" id="IPR038577">
    <property type="entry name" value="GT10-like_C_sf"/>
</dbReference>
<dbReference type="SUPFAM" id="SSF53756">
    <property type="entry name" value="UDP-Glycosyltransferase/glycogen phosphorylase"/>
    <property type="match status" value="1"/>
</dbReference>
<comment type="subcellular location">
    <subcellularLocation>
        <location evidence="1">Endoplasmic reticulum membrane</location>
        <topology evidence="1">Single-pass type II membrane protein</topology>
    </subcellularLocation>
    <subcellularLocation>
        <location evidence="13">Golgi apparatus</location>
        <location evidence="13">Golgi stack membrane</location>
        <topology evidence="13">Single-pass type II membrane protein</topology>
    </subcellularLocation>
</comment>
<comment type="similarity">
    <text evidence="3 13">Belongs to the glycosyltransferase 10 family.</text>
</comment>
<dbReference type="UniPathway" id="UPA00378"/>
<evidence type="ECO:0000313" key="17">
    <source>
        <dbReference type="Proteomes" id="UP000001307"/>
    </source>
</evidence>
<feature type="domain" description="Fucosyltransferase C-terminal" evidence="14">
    <location>
        <begin position="214"/>
        <end position="405"/>
    </location>
</feature>
<evidence type="ECO:0000256" key="8">
    <source>
        <dbReference type="ARBA" id="ARBA00022989"/>
    </source>
</evidence>
<protein>
    <recommendedName>
        <fullName evidence="13">Fucosyltransferase</fullName>
        <ecNumber evidence="13">2.4.1.-</ecNumber>
    </recommendedName>
</protein>
<name>E4XNU1_OIKDI</name>
<reference evidence="16" key="1">
    <citation type="journal article" date="2010" name="Science">
        <title>Plasticity of animal genome architecture unmasked by rapid evolution of a pelagic tunicate.</title>
        <authorList>
            <person name="Denoeud F."/>
            <person name="Henriet S."/>
            <person name="Mungpakdee S."/>
            <person name="Aury J.M."/>
            <person name="Da Silva C."/>
            <person name="Brinkmann H."/>
            <person name="Mikhaleva J."/>
            <person name="Olsen L.C."/>
            <person name="Jubin C."/>
            <person name="Canestro C."/>
            <person name="Bouquet J.M."/>
            <person name="Danks G."/>
            <person name="Poulain J."/>
            <person name="Campsteijn C."/>
            <person name="Adamski M."/>
            <person name="Cross I."/>
            <person name="Yadetie F."/>
            <person name="Muffato M."/>
            <person name="Louis A."/>
            <person name="Butcher S."/>
            <person name="Tsagkogeorga G."/>
            <person name="Konrad A."/>
            <person name="Singh S."/>
            <person name="Jensen M.F."/>
            <person name="Cong E.H."/>
            <person name="Eikeseth-Otteraa H."/>
            <person name="Noel B."/>
            <person name="Anthouard V."/>
            <person name="Porcel B.M."/>
            <person name="Kachouri-Lafond R."/>
            <person name="Nishino A."/>
            <person name="Ugolini M."/>
            <person name="Chourrout P."/>
            <person name="Nishida H."/>
            <person name="Aasland R."/>
            <person name="Huzurbazar S."/>
            <person name="Westhof E."/>
            <person name="Delsuc F."/>
            <person name="Lehrach H."/>
            <person name="Reinhardt R."/>
            <person name="Weissenbach J."/>
            <person name="Roy S.W."/>
            <person name="Artiguenave F."/>
            <person name="Postlethwait J.H."/>
            <person name="Manak J.R."/>
            <person name="Thompson E.M."/>
            <person name="Jaillon O."/>
            <person name="Du Pasquier L."/>
            <person name="Boudinot P."/>
            <person name="Liberles D.A."/>
            <person name="Volff J.N."/>
            <person name="Philippe H."/>
            <person name="Lenhard B."/>
            <person name="Roest Crollius H."/>
            <person name="Wincker P."/>
            <person name="Chourrout D."/>
        </authorList>
    </citation>
    <scope>NUCLEOTIDE SEQUENCE [LARGE SCALE GENOMIC DNA]</scope>
</reference>